<evidence type="ECO:0000313" key="7">
    <source>
        <dbReference type="Proteomes" id="UP000515151"/>
    </source>
</evidence>
<feature type="region of interest" description="Disordered" evidence="5">
    <location>
        <begin position="1"/>
        <end position="23"/>
    </location>
</feature>
<dbReference type="Pfam" id="PF07524">
    <property type="entry name" value="Bromo_TP"/>
    <property type="match status" value="1"/>
</dbReference>
<protein>
    <submittedName>
        <fullName evidence="8">Transcription initiation factor TFIID subunit 8-like isoform X2</fullName>
    </submittedName>
</protein>
<comment type="subcellular location">
    <subcellularLocation>
        <location evidence="1">Nucleus</location>
    </subcellularLocation>
</comment>
<organism evidence="7 8">
    <name type="scientific">Punica granatum</name>
    <name type="common">Pomegranate</name>
    <dbReference type="NCBI Taxonomy" id="22663"/>
    <lineage>
        <taxon>Eukaryota</taxon>
        <taxon>Viridiplantae</taxon>
        <taxon>Streptophyta</taxon>
        <taxon>Embryophyta</taxon>
        <taxon>Tracheophyta</taxon>
        <taxon>Spermatophyta</taxon>
        <taxon>Magnoliopsida</taxon>
        <taxon>eudicotyledons</taxon>
        <taxon>Gunneridae</taxon>
        <taxon>Pentapetalae</taxon>
        <taxon>rosids</taxon>
        <taxon>malvids</taxon>
        <taxon>Myrtales</taxon>
        <taxon>Lythraceae</taxon>
        <taxon>Punica</taxon>
    </lineage>
</organism>
<feature type="compositionally biased region" description="Basic and acidic residues" evidence="5">
    <location>
        <begin position="1"/>
        <end position="22"/>
    </location>
</feature>
<name>A0A6P8ELS1_PUNGR</name>
<dbReference type="PANTHER" id="PTHR46338">
    <property type="entry name" value="TRANSCRIPTION INITIATION FACTOR TFIID SUBUNIT 8"/>
    <property type="match status" value="1"/>
</dbReference>
<keyword evidence="2" id="KW-0805">Transcription regulation</keyword>
<reference evidence="7" key="1">
    <citation type="journal article" date="2020" name="Plant Biotechnol. J.">
        <title>The pomegranate (Punica granatum L.) draft genome dissects genetic divergence between soft- and hard-seeded cultivars.</title>
        <authorList>
            <person name="Luo X."/>
            <person name="Li H."/>
            <person name="Wu Z."/>
            <person name="Yao W."/>
            <person name="Zhao P."/>
            <person name="Cao D."/>
            <person name="Yu H."/>
            <person name="Li K."/>
            <person name="Poudel K."/>
            <person name="Zhao D."/>
            <person name="Zhang F."/>
            <person name="Xia X."/>
            <person name="Chen L."/>
            <person name="Wang Q."/>
            <person name="Jing D."/>
            <person name="Cao S."/>
        </authorList>
    </citation>
    <scope>NUCLEOTIDE SEQUENCE [LARGE SCALE GENOMIC DNA]</scope>
    <source>
        <strain evidence="7">cv. Tunisia</strain>
    </source>
</reference>
<dbReference type="InterPro" id="IPR006565">
    <property type="entry name" value="BTP"/>
</dbReference>
<evidence type="ECO:0000256" key="1">
    <source>
        <dbReference type="ARBA" id="ARBA00004123"/>
    </source>
</evidence>
<proteinExistence type="predicted"/>
<feature type="domain" description="Bromodomain associated" evidence="6">
    <location>
        <begin position="25"/>
        <end position="78"/>
    </location>
</feature>
<dbReference type="RefSeq" id="XP_031406798.1">
    <property type="nucleotide sequence ID" value="XM_031550938.1"/>
</dbReference>
<dbReference type="Gene3D" id="1.10.20.10">
    <property type="entry name" value="Histone, subunit A"/>
    <property type="match status" value="1"/>
</dbReference>
<keyword evidence="4" id="KW-0539">Nucleus</keyword>
<dbReference type="InterPro" id="IPR037818">
    <property type="entry name" value="TAF8"/>
</dbReference>
<dbReference type="AlphaFoldDB" id="A0A6P8ELS1"/>
<evidence type="ECO:0000256" key="5">
    <source>
        <dbReference type="SAM" id="MobiDB-lite"/>
    </source>
</evidence>
<reference evidence="8" key="2">
    <citation type="submission" date="2025-08" db="UniProtKB">
        <authorList>
            <consortium name="RefSeq"/>
        </authorList>
    </citation>
    <scope>IDENTIFICATION</scope>
    <source>
        <tissue evidence="8">Leaf</tissue>
    </source>
</reference>
<dbReference type="PANTHER" id="PTHR46338:SF19">
    <property type="entry name" value="TRANSCRIPTION INITIATION FACTOR TFIID SUBUNIT 8"/>
    <property type="match status" value="1"/>
</dbReference>
<evidence type="ECO:0000256" key="4">
    <source>
        <dbReference type="ARBA" id="ARBA00023242"/>
    </source>
</evidence>
<gene>
    <name evidence="8" type="primary">LOC116215290</name>
</gene>
<feature type="region of interest" description="Disordered" evidence="5">
    <location>
        <begin position="255"/>
        <end position="304"/>
    </location>
</feature>
<dbReference type="InterPro" id="IPR009072">
    <property type="entry name" value="Histone-fold"/>
</dbReference>
<accession>A0A6P8ELS1</accession>
<dbReference type="GeneID" id="116215290"/>
<dbReference type="GO" id="GO:0046982">
    <property type="term" value="F:protein heterodimerization activity"/>
    <property type="evidence" value="ECO:0007669"/>
    <property type="project" value="InterPro"/>
</dbReference>
<sequence>MSDGGRERRKFHESSDPQKKPGTDSFARAIVRVGVGQICENEGFQAFQQFALDALSDIAIRYMLDIGKTAVSAANFAGTAREILNYVEESKEIPFAYRLPSLPVLKDWRQSPSFLQSREEPPQKHIPSWLPKFPICQTGEEKEPAKAENSLSNLHHGITCNGSGPSTETKEEKNPGINPFLAEPICSGVKEVSPVVPPSKVDAQFANEVVGNHIECEQTSGDKSNEPNLGMKKVLSKQRPAVQFKIKRSRKLLGLAPDSSFRDEGVHERDRSSVYDNGIKNESKSAGKAPKESSMESPKERVLL</sequence>
<dbReference type="Proteomes" id="UP000515151">
    <property type="component" value="Chromosome 7"/>
</dbReference>
<keyword evidence="3" id="KW-0804">Transcription</keyword>
<evidence type="ECO:0000259" key="6">
    <source>
        <dbReference type="Pfam" id="PF07524"/>
    </source>
</evidence>
<evidence type="ECO:0000256" key="2">
    <source>
        <dbReference type="ARBA" id="ARBA00023015"/>
    </source>
</evidence>
<dbReference type="GO" id="GO:0005669">
    <property type="term" value="C:transcription factor TFIID complex"/>
    <property type="evidence" value="ECO:0007669"/>
    <property type="project" value="InterPro"/>
</dbReference>
<evidence type="ECO:0000313" key="8">
    <source>
        <dbReference type="RefSeq" id="XP_031406798.1"/>
    </source>
</evidence>
<feature type="compositionally biased region" description="Basic and acidic residues" evidence="5">
    <location>
        <begin position="260"/>
        <end position="304"/>
    </location>
</feature>
<keyword evidence="7" id="KW-1185">Reference proteome</keyword>
<evidence type="ECO:0000256" key="3">
    <source>
        <dbReference type="ARBA" id="ARBA00023163"/>
    </source>
</evidence>